<feature type="region of interest" description="Disordered" evidence="1">
    <location>
        <begin position="205"/>
        <end position="333"/>
    </location>
</feature>
<feature type="compositionally biased region" description="Basic and acidic residues" evidence="1">
    <location>
        <begin position="138"/>
        <end position="155"/>
    </location>
</feature>
<accession>A0A0P0XQM4</accession>
<dbReference type="KEGG" id="dosa:Os09g0536800"/>
<dbReference type="EMBL" id="AP006174">
    <property type="protein sequence ID" value="BAD34365.1"/>
    <property type="molecule type" value="Genomic_DNA"/>
</dbReference>
<sequence length="491" mass="53457">MGEGDELDEVLGDGPGGDAAEESPDAGHGDEEGDVGVAHGDAHLPQVVHHGEPRADAHQERREHEPEVQRHERLRDRVLLPEHRLLAGAARLRRRRRRRLRHEERGGRALLRLLDVGVRELPRLHPGLPRHVRRHRGGGREEHKEDGHEDGRHDPAASPDAGEVGGEEVQRDGDGERVDCGEAPPILLLLLPPVRAAAANLPLAEEHHGDRAHRGRHDGEHDEERGRVVGEERGADVGEDRRAEPHIALEQPGHRPPAPAEVADAGDEHGGVHPRRAVPAEAEEDAHLPVGQRRDGPGHDEPLRAVAEEALEGADGEEKPGGDAVGGEAGEEAERLADVLGDGEAVELQLGEAHERLDGVGVVGEGVVVAGDALHPHRRHEPQPPPPPRPRHRVQRRRHHRAGEVFVGVVAVAVAWTRPRRRDGREAGSWGGETCPFPRDCWCCVSYSAGCGGVAWEFASWLNKKGFSRRGGVYGSFFACKQRKGGDEEGW</sequence>
<dbReference type="Proteomes" id="UP000000763">
    <property type="component" value="Chromosome 9"/>
</dbReference>
<reference evidence="2" key="1">
    <citation type="submission" date="2002-12" db="EMBL/GenBank/DDBJ databases">
        <title>Oryza sativa nipponbare(GA3) genomic DNA, chromosome 9, PAC clone:P0569E11.</title>
        <authorList>
            <person name="Sasaki T."/>
            <person name="Matsumoto T."/>
            <person name="Katayose Y."/>
        </authorList>
    </citation>
    <scope>NUCLEOTIDE SEQUENCE</scope>
</reference>
<feature type="region of interest" description="Disordered" evidence="1">
    <location>
        <begin position="127"/>
        <end position="180"/>
    </location>
</feature>
<reference evidence="4" key="8">
    <citation type="submission" date="2009-08" db="EMBL/GenBank/DDBJ databases">
        <title>Oryza sativa nipponbare(GA3) genomic DNA, chromosome 9.</title>
        <authorList>
            <consortium name="IRGSP(International Rice Genome Sequencing Project)"/>
        </authorList>
    </citation>
    <scope>NUCLEOTIDE SEQUENCE</scope>
</reference>
<feature type="compositionally biased region" description="Acidic residues" evidence="1">
    <location>
        <begin position="1"/>
        <end position="11"/>
    </location>
</feature>
<proteinExistence type="predicted"/>
<organism evidence="3 5">
    <name type="scientific">Oryza sativa subsp. japonica</name>
    <name type="common">Rice</name>
    <dbReference type="NCBI Taxonomy" id="39947"/>
    <lineage>
        <taxon>Eukaryota</taxon>
        <taxon>Viridiplantae</taxon>
        <taxon>Streptophyta</taxon>
        <taxon>Embryophyta</taxon>
        <taxon>Tracheophyta</taxon>
        <taxon>Spermatophyta</taxon>
        <taxon>Magnoliopsida</taxon>
        <taxon>Liliopsida</taxon>
        <taxon>Poales</taxon>
        <taxon>Poaceae</taxon>
        <taxon>BOP clade</taxon>
        <taxon>Oryzoideae</taxon>
        <taxon>Oryzeae</taxon>
        <taxon>Oryzinae</taxon>
        <taxon>Oryza</taxon>
        <taxon>Oryza sativa</taxon>
    </lineage>
</organism>
<reference evidence="4" key="5">
    <citation type="journal article" date="2007" name="Genome Res.">
        <title>Curated Genome Annotation of Oryza sativa ssp. japonica and Comparative Genome Analysis with Arabidopsis thaliana.</title>
        <authorList>
            <consortium name="The Rice Annotation Project (RAP)"/>
            <person name="Itoh T."/>
            <person name="Tanaka T."/>
            <person name="Barrero R.A."/>
            <person name="Yamasaki C."/>
            <person name="Fujii Y."/>
            <person name="Hilton P.B."/>
            <person name="Antonio B.A."/>
            <person name="Aono H."/>
            <person name="Apweiler R."/>
            <person name="Bruskiewich R."/>
            <person name="Bureau T."/>
            <person name="Burr F."/>
            <person name="Costa de Oliveira A."/>
            <person name="Fuks G."/>
            <person name="Habara T."/>
            <person name="Haberer G."/>
            <person name="Han B."/>
            <person name="Harada E."/>
            <person name="Hiraki A.T."/>
            <person name="Hirochika H."/>
            <person name="Hoen D."/>
            <person name="Hokari H."/>
            <person name="Hosokawa S."/>
            <person name="Hsing Y."/>
            <person name="Ikawa H."/>
            <person name="Ikeo K."/>
            <person name="Imanishi T."/>
            <person name="Ito Y."/>
            <person name="Jaiswal P."/>
            <person name="Kanno M."/>
            <person name="Kawahara Y."/>
            <person name="Kawamura T."/>
            <person name="Kawashima H."/>
            <person name="Khurana J.P."/>
            <person name="Kikuchi S."/>
            <person name="Komatsu S."/>
            <person name="Koyanagi K.O."/>
            <person name="Kubooka H."/>
            <person name="Lieberherr D."/>
            <person name="Lin Y.C."/>
            <person name="Lonsdale D."/>
            <person name="Matsumoto T."/>
            <person name="Matsuya A."/>
            <person name="McCombie W.R."/>
            <person name="Messing J."/>
            <person name="Miyao A."/>
            <person name="Mulder N."/>
            <person name="Nagamura Y."/>
            <person name="Nam J."/>
            <person name="Namiki N."/>
            <person name="Numa H."/>
            <person name="Nurimoto S."/>
            <person name="O'donovan C."/>
            <person name="Ohyanagi H."/>
            <person name="Okido T."/>
            <person name="Oota S."/>
            <person name="Osato N."/>
            <person name="Palmer L.E."/>
            <person name="Quetier F."/>
            <person name="Raghuvanshi S."/>
            <person name="Saichi N."/>
            <person name="Sakai H."/>
            <person name="Sakai Y."/>
            <person name="Sakata K."/>
            <person name="Sakurai T."/>
            <person name="Sato F."/>
            <person name="Sato Y."/>
            <person name="Schoof H."/>
            <person name="Seki M."/>
            <person name="Shibata M."/>
            <person name="Shimizu Y."/>
            <person name="Shinozaki K."/>
            <person name="Shinso Y."/>
            <person name="Singh N.K."/>
            <person name="Smith-White B."/>
            <person name="Takeda J."/>
            <person name="Tanino M."/>
            <person name="Tatusova T."/>
            <person name="Thongjuea S."/>
            <person name="Todokoro F."/>
            <person name="Tsugane M."/>
            <person name="Tyagi A.K."/>
            <person name="Vanavichit A."/>
            <person name="Wang A."/>
            <person name="Wing R.A."/>
            <person name="Yamaguchi K."/>
            <person name="Yamamoto M."/>
            <person name="Yamamoto N."/>
            <person name="Yu Y."/>
            <person name="Zhang H."/>
            <person name="Zhao Q."/>
            <person name="Higo K."/>
            <person name="Burr B."/>
            <person name="Gojobori T."/>
            <person name="Sasaki T."/>
        </authorList>
    </citation>
    <scope>NUCLEOTIDE SEQUENCE</scope>
</reference>
<evidence type="ECO:0000313" key="5">
    <source>
        <dbReference type="Proteomes" id="UP000000763"/>
    </source>
</evidence>
<reference evidence="4 5" key="3">
    <citation type="journal article" date="2005" name="Nature">
        <title>The map-based sequence of the rice genome.</title>
        <authorList>
            <consortium name="International rice genome sequencing project (IRGSP)"/>
            <person name="Matsumoto T."/>
            <person name="Wu J."/>
            <person name="Kanamori H."/>
            <person name="Katayose Y."/>
            <person name="Fujisawa M."/>
            <person name="Namiki N."/>
            <person name="Mizuno H."/>
            <person name="Yamamoto K."/>
            <person name="Antonio B.A."/>
            <person name="Baba T."/>
            <person name="Sakata K."/>
            <person name="Nagamura Y."/>
            <person name="Aoki H."/>
            <person name="Arikawa K."/>
            <person name="Arita K."/>
            <person name="Bito T."/>
            <person name="Chiden Y."/>
            <person name="Fujitsuka N."/>
            <person name="Fukunaka R."/>
            <person name="Hamada M."/>
            <person name="Harada C."/>
            <person name="Hayashi A."/>
            <person name="Hijishita S."/>
            <person name="Honda M."/>
            <person name="Hosokawa S."/>
            <person name="Ichikawa Y."/>
            <person name="Idonuma A."/>
            <person name="Iijima M."/>
            <person name="Ikeda M."/>
            <person name="Ikeno M."/>
            <person name="Ito K."/>
            <person name="Ito S."/>
            <person name="Ito T."/>
            <person name="Ito Y."/>
            <person name="Ito Y."/>
            <person name="Iwabuchi A."/>
            <person name="Kamiya K."/>
            <person name="Karasawa W."/>
            <person name="Kurita K."/>
            <person name="Katagiri S."/>
            <person name="Kikuta A."/>
            <person name="Kobayashi H."/>
            <person name="Kobayashi N."/>
            <person name="Machita K."/>
            <person name="Maehara T."/>
            <person name="Masukawa M."/>
            <person name="Mizubayashi T."/>
            <person name="Mukai Y."/>
            <person name="Nagasaki H."/>
            <person name="Nagata Y."/>
            <person name="Naito S."/>
            <person name="Nakashima M."/>
            <person name="Nakama Y."/>
            <person name="Nakamichi Y."/>
            <person name="Nakamura M."/>
            <person name="Meguro A."/>
            <person name="Negishi M."/>
            <person name="Ohta I."/>
            <person name="Ohta T."/>
            <person name="Okamoto M."/>
            <person name="Ono N."/>
            <person name="Saji S."/>
            <person name="Sakaguchi M."/>
            <person name="Sakai K."/>
            <person name="Shibata M."/>
            <person name="Shimokawa T."/>
            <person name="Song J."/>
            <person name="Takazaki Y."/>
            <person name="Terasawa K."/>
            <person name="Tsugane M."/>
            <person name="Tsuji K."/>
            <person name="Ueda S."/>
            <person name="Waki K."/>
            <person name="Yamagata H."/>
            <person name="Yamamoto M."/>
            <person name="Yamamoto S."/>
            <person name="Yamane H."/>
            <person name="Yoshiki S."/>
            <person name="Yoshihara R."/>
            <person name="Yukawa K."/>
            <person name="Zhong H."/>
            <person name="Yano M."/>
            <person name="Yuan Q."/>
            <person name="Ouyang S."/>
            <person name="Liu J."/>
            <person name="Jones K.M."/>
            <person name="Gansberger K."/>
            <person name="Moffat K."/>
            <person name="Hill J."/>
            <person name="Bera J."/>
            <person name="Fadrosh D."/>
            <person name="Jin S."/>
            <person name="Johri S."/>
            <person name="Kim M."/>
            <person name="Overton L."/>
            <person name="Reardon M."/>
            <person name="Tsitrin T."/>
            <person name="Vuong H."/>
            <person name="Weaver B."/>
            <person name="Ciecko A."/>
            <person name="Tallon L."/>
            <person name="Jackson J."/>
            <person name="Pai G."/>
            <person name="Aken S.V."/>
            <person name="Utterback T."/>
            <person name="Reidmuller S."/>
            <person name="Feldblyum T."/>
            <person name="Hsiao J."/>
            <person name="Zismann V."/>
            <person name="Iobst S."/>
            <person name="de Vazeille A.R."/>
            <person name="Buell C.R."/>
            <person name="Ying K."/>
            <person name="Li Y."/>
            <person name="Lu T."/>
            <person name="Huang Y."/>
            <person name="Zhao Q."/>
            <person name="Feng Q."/>
            <person name="Zhang L."/>
            <person name="Zhu J."/>
            <person name="Weng Q."/>
            <person name="Mu J."/>
            <person name="Lu Y."/>
            <person name="Fan D."/>
            <person name="Liu Y."/>
            <person name="Guan J."/>
            <person name="Zhang Y."/>
            <person name="Yu S."/>
            <person name="Liu X."/>
            <person name="Zhang Y."/>
            <person name="Hong G."/>
            <person name="Han B."/>
            <person name="Choisne N."/>
            <person name="Demange N."/>
            <person name="Orjeda G."/>
            <person name="Samain S."/>
            <person name="Cattolico L."/>
            <person name="Pelletier E."/>
            <person name="Couloux A."/>
            <person name="Segurens B."/>
            <person name="Wincker P."/>
            <person name="D'Hont A."/>
            <person name="Scarpelli C."/>
            <person name="Weissenbach J."/>
            <person name="Salanoubat M."/>
            <person name="Quetier F."/>
            <person name="Yu Y."/>
            <person name="Kim H.R."/>
            <person name="Rambo T."/>
            <person name="Currie J."/>
            <person name="Collura K."/>
            <person name="Luo M."/>
            <person name="Yang T."/>
            <person name="Ammiraju J.S.S."/>
            <person name="Engler F."/>
            <person name="Soderlund C."/>
            <person name="Wing R.A."/>
            <person name="Palmer L.E."/>
            <person name="de la Bastide M."/>
            <person name="Spiegel L."/>
            <person name="Nascimento L."/>
            <person name="Zutavern T."/>
            <person name="O'Shaughnessy A."/>
            <person name="Dike S."/>
            <person name="Dedhia N."/>
            <person name="Preston R."/>
            <person name="Balija V."/>
            <person name="McCombie W.R."/>
            <person name="Chow T."/>
            <person name="Chen H."/>
            <person name="Chung M."/>
            <person name="Chen C."/>
            <person name="Shaw J."/>
            <person name="Wu H."/>
            <person name="Hsiao K."/>
            <person name="Chao Y."/>
            <person name="Chu M."/>
            <person name="Cheng C."/>
            <person name="Hour A."/>
            <person name="Lee P."/>
            <person name="Lin S."/>
            <person name="Lin Y."/>
            <person name="Liou J."/>
            <person name="Liu S."/>
            <person name="Hsing Y."/>
            <person name="Raghuvanshi S."/>
            <person name="Mohanty A."/>
            <person name="Bharti A.K."/>
            <person name="Gaur A."/>
            <person name="Gupta V."/>
            <person name="Kumar D."/>
            <person name="Ravi V."/>
            <person name="Vij S."/>
            <person name="Kapur A."/>
            <person name="Khurana P."/>
            <person name="Khurana P."/>
            <person name="Khurana J.P."/>
            <person name="Tyagi A.K."/>
            <person name="Gaikwad K."/>
            <person name="Singh A."/>
            <person name="Dalal V."/>
            <person name="Srivastava S."/>
            <person name="Dixit A."/>
            <person name="Pal A.K."/>
            <person name="Ghazi I.A."/>
            <person name="Yadav M."/>
            <person name="Pandit A."/>
            <person name="Bhargava A."/>
            <person name="Sureshbabu K."/>
            <person name="Batra K."/>
            <person name="Sharma T.R."/>
            <person name="Mohapatra T."/>
            <person name="Singh N.K."/>
            <person name="Messing J."/>
            <person name="Nelson A.B."/>
            <person name="Fuks G."/>
            <person name="Kavchok S."/>
            <person name="Keizer G."/>
            <person name="Linton E."/>
            <person name="Llaca V."/>
            <person name="Song R."/>
            <person name="Tanyolac B."/>
            <person name="Young S."/>
            <person name="Ho-Il K."/>
            <person name="Hahn J.H."/>
            <person name="Sangsakoo G."/>
            <person name="Vanavichit A."/>
            <person name="de Mattos Luiz.A.T."/>
            <person name="Zimmer P.D."/>
            <person name="Malone G."/>
            <person name="Dellagostin O."/>
            <person name="de Oliveira A.C."/>
            <person name="Bevan M."/>
            <person name="Bancroft I."/>
            <person name="Minx P."/>
            <person name="Cordum H."/>
            <person name="Wilson R."/>
            <person name="Cheng Z."/>
            <person name="Jin W."/>
            <person name="Jiang J."/>
            <person name="Leong S.A."/>
            <person name="Iwama H."/>
            <person name="Gojobori T."/>
            <person name="Itoh T."/>
            <person name="Niimura Y."/>
            <person name="Fujii Y."/>
            <person name="Habara T."/>
            <person name="Sakai H."/>
            <person name="Sato Y."/>
            <person name="Wilson G."/>
            <person name="Kumar K."/>
            <person name="McCouch S."/>
            <person name="Juretic N."/>
            <person name="Hoen D."/>
            <person name="Wright S."/>
            <person name="Bruskiewich R."/>
            <person name="Bureau T."/>
            <person name="Miyao A."/>
            <person name="Hirochika H."/>
            <person name="Nishikawa T."/>
            <person name="Kadowaki K."/>
            <person name="Sugiura M."/>
            <person name="Burr B."/>
            <person name="Sasaki T."/>
        </authorList>
    </citation>
    <scope>NUCLEOTIDE SEQUENCE [LARGE SCALE GENOMIC DNA]</scope>
    <source>
        <strain evidence="5">cv. Nipponbare</strain>
    </source>
</reference>
<evidence type="ECO:0000256" key="1">
    <source>
        <dbReference type="SAM" id="MobiDB-lite"/>
    </source>
</evidence>
<dbReference type="OMA" id="GQDHRVR"/>
<feature type="compositionally biased region" description="Basic residues" evidence="1">
    <location>
        <begin position="389"/>
        <end position="398"/>
    </location>
</feature>
<protein>
    <submittedName>
        <fullName evidence="4">Os09g0536800 protein</fullName>
    </submittedName>
</protein>
<gene>
    <name evidence="4" type="ordered locus">Os09g0536800</name>
    <name evidence="3" type="ORF">P0229B10.2</name>
    <name evidence="2" type="ORF">P0569E11.24</name>
</gene>
<name>A0A0P0XQM4_ORYSJ</name>
<feature type="region of interest" description="Disordered" evidence="1">
    <location>
        <begin position="1"/>
        <end position="75"/>
    </location>
</feature>
<evidence type="ECO:0000313" key="4">
    <source>
        <dbReference type="EMBL" id="BAF25702.1"/>
    </source>
</evidence>
<reference evidence="4" key="9">
    <citation type="submission" date="2009-08" db="EMBL/GenBank/DDBJ databases">
        <title>The Second Rice Annotation Project Meeting (RAP2).</title>
        <authorList>
            <consortium name="The Rice Annotation Project (RAP)"/>
        </authorList>
    </citation>
    <scope>NUCLEOTIDE SEQUENCE</scope>
</reference>
<dbReference type="EMBL" id="AP006067">
    <property type="protein sequence ID" value="BAD34228.1"/>
    <property type="molecule type" value="Genomic_DNA"/>
</dbReference>
<evidence type="ECO:0000313" key="2">
    <source>
        <dbReference type="EMBL" id="BAD34228.1"/>
    </source>
</evidence>
<feature type="compositionally biased region" description="Basic and acidic residues" evidence="1">
    <location>
        <begin position="49"/>
        <end position="75"/>
    </location>
</feature>
<reference evidence="4" key="6">
    <citation type="journal article" date="2008" name="Nucleic Acids Res.">
        <title>The Rice Annotation Project Database (RAP-DB): 2008 update.</title>
        <authorList>
            <consortium name="The Rice Annotation Project (RAP)"/>
            <person name="Tanaka T."/>
            <person name="Antonio B.A."/>
            <person name="Kikuchi S."/>
            <person name="Matsumoto T."/>
            <person name="Nagamura Y."/>
            <person name="Numa H."/>
            <person name="Sakai H."/>
            <person name="Wu J."/>
            <person name="Itoh T."/>
            <person name="Sasaki T."/>
            <person name="Aono R."/>
            <person name="Fujii Y."/>
            <person name="Habara T."/>
            <person name="Harada E."/>
            <person name="Kanno M."/>
            <person name="Kawahara Y."/>
            <person name="Kawashima H."/>
            <person name="Kubooka H."/>
            <person name="Matsuya A."/>
            <person name="Nakaoka H."/>
            <person name="Saichi N."/>
            <person name="Sanbonmatsu R."/>
            <person name="Sato Y."/>
            <person name="Shinso Y."/>
            <person name="Suzuki M."/>
            <person name="Takeda J."/>
            <person name="Tanino M."/>
            <person name="Todokoro F."/>
            <person name="Yamaguchi K."/>
            <person name="Yamamoto N."/>
            <person name="Yamasaki C."/>
            <person name="Imanishi T."/>
            <person name="Okido T."/>
            <person name="Tada M."/>
            <person name="Ikeo K."/>
            <person name="Tateno Y."/>
            <person name="Gojobori T."/>
            <person name="Lin Y.C."/>
            <person name="Wei F.J."/>
            <person name="Hsing Y.I."/>
            <person name="Zhao Q."/>
            <person name="Han B."/>
            <person name="Kramer M.R."/>
            <person name="McCombie R.W."/>
            <person name="Lonsdale D."/>
            <person name="O'Donovan C.C."/>
            <person name="Whitfield E.J."/>
            <person name="Apweiler R."/>
            <person name="Koyanagi K.O."/>
            <person name="Khurana J.P."/>
            <person name="Raghuvanshi S."/>
            <person name="Singh N.K."/>
            <person name="Tyagi A.K."/>
            <person name="Haberer G."/>
            <person name="Fujisawa M."/>
            <person name="Hosokawa S."/>
            <person name="Ito Y."/>
            <person name="Ikawa H."/>
            <person name="Shibata M."/>
            <person name="Yamamoto M."/>
            <person name="Bruskiewich R.M."/>
            <person name="Hoen D.R."/>
            <person name="Bureau TE."/>
            <person name="Namiki N."/>
            <person name="Ohyanagi H."/>
            <person name="Sakai Y."/>
            <person name="Nobushima S."/>
            <person name="Sakata K."/>
            <person name="Barrero R.A."/>
            <person name="Sato Y."/>
            <person name="Souvorov A."/>
            <person name="Smith-White B."/>
            <person name="Tatusova T."/>
            <person name="An S."/>
            <person name="An G."/>
            <person name="OOta S."/>
            <person name="Fuks G."/>
            <person name="Messing J."/>
            <person name="Christie K.R."/>
            <person name="Lieberherr D."/>
            <person name="Kim H."/>
            <person name="Zuccolo A."/>
            <person name="Wing R.A."/>
            <person name="Nobuta K."/>
            <person name="Green P.J."/>
            <person name="Lu C."/>
            <person name="Meyers BC."/>
            <person name="Chaparro C."/>
            <person name="Piegu B."/>
            <person name="Panaud O."/>
            <person name="Echeverria M."/>
        </authorList>
    </citation>
    <scope>NUCLEOTIDE SEQUENCE</scope>
</reference>
<dbReference type="EMBL" id="AP008215">
    <property type="protein sequence ID" value="BAF25702.1"/>
    <property type="molecule type" value="Genomic_DNA"/>
</dbReference>
<dbReference type="AlphaFoldDB" id="A0A0P0XQM4"/>
<evidence type="ECO:0000313" key="3">
    <source>
        <dbReference type="EMBL" id="BAD34365.1"/>
    </source>
</evidence>
<feature type="compositionally biased region" description="Basic and acidic residues" evidence="1">
    <location>
        <begin position="292"/>
        <end position="307"/>
    </location>
</feature>
<reference evidence="3" key="2">
    <citation type="submission" date="2003-01" db="EMBL/GenBank/DDBJ databases">
        <title>Oryza sativa nipponbare(GA3) genomic DNA, chromosome 9, PAC clone:P0229B10.</title>
        <authorList>
            <person name="Sasaki T."/>
            <person name="Matsumoto T."/>
            <person name="Katayose Y."/>
        </authorList>
    </citation>
    <scope>NUCLEOTIDE SEQUENCE</scope>
</reference>
<dbReference type="Gramene" id="Os09t0536800-01">
    <property type="protein sequence ID" value="Os09t0536800-01"/>
    <property type="gene ID" value="Os09g0536800"/>
</dbReference>
<reference evidence="5" key="7">
    <citation type="journal article" date="2008" name="Nucleic Acids Res.">
        <title>The rice annotation project database (RAP-DB): 2008 update.</title>
        <authorList>
            <consortium name="The rice annotation project (RAP)"/>
        </authorList>
    </citation>
    <scope>GENOME REANNOTATION</scope>
    <source>
        <strain evidence="5">cv. Nipponbare</strain>
    </source>
</reference>
<feature type="region of interest" description="Disordered" evidence="1">
    <location>
        <begin position="375"/>
        <end position="398"/>
    </location>
</feature>
<reference evidence="4" key="4">
    <citation type="journal article" date="2006" name="Nucleic Acids Res.">
        <title>The Rice Annotation Project Database (RAP-DB): hub for Oryza sativa ssp. japonica genome information.</title>
        <authorList>
            <person name="Ohyanagi H."/>
            <person name="Tanaka T."/>
            <person name="Sakai H."/>
            <person name="Shigemoto Y."/>
            <person name="Yamaguchi K."/>
            <person name="Habara T."/>
            <person name="Fujii Y."/>
            <person name="Antonio B.A."/>
            <person name="Nagamura Y."/>
            <person name="Imanishi T."/>
            <person name="Ikeo K."/>
            <person name="Itoh T."/>
            <person name="Gojobori T."/>
            <person name="Sasaki T."/>
        </authorList>
    </citation>
    <scope>NUCLEOTIDE SEQUENCE</scope>
</reference>
<feature type="compositionally biased region" description="Basic and acidic residues" evidence="1">
    <location>
        <begin position="168"/>
        <end position="180"/>
    </location>
</feature>
<feature type="compositionally biased region" description="Basic residues" evidence="1">
    <location>
        <begin position="128"/>
        <end position="137"/>
    </location>
</feature>
<feature type="compositionally biased region" description="Basic and acidic residues" evidence="1">
    <location>
        <begin position="217"/>
        <end position="247"/>
    </location>
</feature>